<dbReference type="WBParaSite" id="SBAD_0000788801-mRNA-1">
    <property type="protein sequence ID" value="SBAD_0000788801-mRNA-1"/>
    <property type="gene ID" value="SBAD_0000788801"/>
</dbReference>
<dbReference type="OrthoDB" id="20772at2759"/>
<accession>A0A183IVF2</accession>
<dbReference type="GO" id="GO:0005634">
    <property type="term" value="C:nucleus"/>
    <property type="evidence" value="ECO:0007669"/>
    <property type="project" value="TreeGrafter"/>
</dbReference>
<evidence type="ECO:0000313" key="4">
    <source>
        <dbReference type="WBParaSite" id="SBAD_0000788801-mRNA-1"/>
    </source>
</evidence>
<sequence length="107" mass="12230">MKFTYISEVSSPESVLLQDGRIRDTLLHEMCHAAAWLIDGSKSGHGSCWKLYANKANAAFPRIPPVTTRHTYDIKTKFVYCCSVCSQNKLKMLTISSFRYMKEVITY</sequence>
<name>A0A183IVF2_9BILA</name>
<gene>
    <name evidence="2" type="ORF">SBAD_LOCUS7599</name>
</gene>
<dbReference type="PANTHER" id="PTHR23099">
    <property type="entry name" value="TRANSCRIPTIONAL REGULATOR"/>
    <property type="match status" value="1"/>
</dbReference>
<dbReference type="AlphaFoldDB" id="A0A183IVF2"/>
<reference evidence="4" key="1">
    <citation type="submission" date="2016-06" db="UniProtKB">
        <authorList>
            <consortium name="WormBaseParasite"/>
        </authorList>
    </citation>
    <scope>IDENTIFICATION</scope>
</reference>
<dbReference type="Proteomes" id="UP000270296">
    <property type="component" value="Unassembled WGS sequence"/>
</dbReference>
<protein>
    <submittedName>
        <fullName evidence="4">SprT-like domain-containing protein</fullName>
    </submittedName>
</protein>
<keyword evidence="3" id="KW-1185">Reference proteome</keyword>
<evidence type="ECO:0000313" key="3">
    <source>
        <dbReference type="Proteomes" id="UP000270296"/>
    </source>
</evidence>
<proteinExistence type="predicted"/>
<dbReference type="EMBL" id="UZAM01010768">
    <property type="protein sequence ID" value="VDP13664.1"/>
    <property type="molecule type" value="Genomic_DNA"/>
</dbReference>
<dbReference type="SMART" id="SM00731">
    <property type="entry name" value="SprT"/>
    <property type="match status" value="1"/>
</dbReference>
<evidence type="ECO:0000259" key="1">
    <source>
        <dbReference type="SMART" id="SM00731"/>
    </source>
</evidence>
<reference evidence="2 3" key="2">
    <citation type="submission" date="2018-11" db="EMBL/GenBank/DDBJ databases">
        <authorList>
            <consortium name="Pathogen Informatics"/>
        </authorList>
    </citation>
    <scope>NUCLEOTIDE SEQUENCE [LARGE SCALE GENOMIC DNA]</scope>
</reference>
<feature type="domain" description="SprT-like" evidence="1">
    <location>
        <begin position="1"/>
        <end position="107"/>
    </location>
</feature>
<evidence type="ECO:0000313" key="2">
    <source>
        <dbReference type="EMBL" id="VDP13664.1"/>
    </source>
</evidence>
<dbReference type="GO" id="GO:0006974">
    <property type="term" value="P:DNA damage response"/>
    <property type="evidence" value="ECO:0007669"/>
    <property type="project" value="UniProtKB-ARBA"/>
</dbReference>
<dbReference type="PANTHER" id="PTHR23099:SF0">
    <property type="entry name" value="GERM CELL NUCLEAR ACIDIC PROTEIN"/>
    <property type="match status" value="1"/>
</dbReference>
<organism evidence="4">
    <name type="scientific">Soboliphyme baturini</name>
    <dbReference type="NCBI Taxonomy" id="241478"/>
    <lineage>
        <taxon>Eukaryota</taxon>
        <taxon>Metazoa</taxon>
        <taxon>Ecdysozoa</taxon>
        <taxon>Nematoda</taxon>
        <taxon>Enoplea</taxon>
        <taxon>Dorylaimia</taxon>
        <taxon>Dioctophymatida</taxon>
        <taxon>Dioctophymatoidea</taxon>
        <taxon>Soboliphymatidae</taxon>
        <taxon>Soboliphyme</taxon>
    </lineage>
</organism>
<dbReference type="InterPro" id="IPR006640">
    <property type="entry name" value="SprT-like_domain"/>
</dbReference>
<dbReference type="Pfam" id="PF10263">
    <property type="entry name" value="SprT-like"/>
    <property type="match status" value="1"/>
</dbReference>